<dbReference type="VEuPathDB" id="AmoebaDB:FDP41_003246"/>
<dbReference type="EMBL" id="VFQX01000033">
    <property type="protein sequence ID" value="KAF0977924.1"/>
    <property type="molecule type" value="Genomic_DNA"/>
</dbReference>
<reference evidence="2 3" key="1">
    <citation type="journal article" date="2019" name="Sci. Rep.">
        <title>Nanopore sequencing improves the draft genome of the human pathogenic amoeba Naegleria fowleri.</title>
        <authorList>
            <person name="Liechti N."/>
            <person name="Schurch N."/>
            <person name="Bruggmann R."/>
            <person name="Wittwer M."/>
        </authorList>
    </citation>
    <scope>NUCLEOTIDE SEQUENCE [LARGE SCALE GENOMIC DNA]</scope>
    <source>
        <strain evidence="2 3">ATCC 30894</strain>
    </source>
</reference>
<dbReference type="GeneID" id="68110464"/>
<dbReference type="AlphaFoldDB" id="A0A6A5BUI3"/>
<feature type="transmembrane region" description="Helical" evidence="1">
    <location>
        <begin position="21"/>
        <end position="39"/>
    </location>
</feature>
<dbReference type="PANTHER" id="PTHR35465">
    <property type="entry name" value="CAVEOLIN-1 PROTEIN"/>
    <property type="match status" value="1"/>
</dbReference>
<comment type="caution">
    <text evidence="2">The sequence shown here is derived from an EMBL/GenBank/DDBJ whole genome shotgun (WGS) entry which is preliminary data.</text>
</comment>
<evidence type="ECO:0000313" key="2">
    <source>
        <dbReference type="EMBL" id="KAF0977924.1"/>
    </source>
</evidence>
<protein>
    <submittedName>
        <fullName evidence="2">Uncharacterized protein</fullName>
    </submittedName>
</protein>
<dbReference type="VEuPathDB" id="AmoebaDB:NfTy_059930"/>
<dbReference type="RefSeq" id="XP_044562637.1">
    <property type="nucleotide sequence ID" value="XM_044706529.1"/>
</dbReference>
<evidence type="ECO:0000313" key="3">
    <source>
        <dbReference type="Proteomes" id="UP000444721"/>
    </source>
</evidence>
<name>A0A6A5BUI3_NAEFO</name>
<sequence length="266" mass="30976">MFFLDLVNNRKEMKTKKVRNAMLLVLLHSEMIFMLLLFMNTARIEGQDDDVVSKTSRNRIQFEIDGNDPLSKERNIQKHSLKSENLVKVRAVLHPGQEILSESIYFRSDDEYWQGMDRIYELNGLLSHRKYEVRVSYPAYCPAMFSLKIIHSLSELDDDHSLKPRRRLLNIEKMTFDLKEPESSADDDDHHWIHKRFLIVRAEREAPSFQVSIQQTPILFNLALEELEMGFLPNGSLTLGVLVLITLFSVIGLIYTIQLTNYFGGL</sequence>
<keyword evidence="3" id="KW-1185">Reference proteome</keyword>
<dbReference type="PANTHER" id="PTHR35465:SF1">
    <property type="entry name" value="PHOSPHATIDYLINOSITOL-GLYCAN BIOSYNTHESIS CLASS X PROTEIN"/>
    <property type="match status" value="1"/>
</dbReference>
<accession>A0A6A5BUI3</accession>
<evidence type="ECO:0000256" key="1">
    <source>
        <dbReference type="SAM" id="Phobius"/>
    </source>
</evidence>
<dbReference type="VEuPathDB" id="AmoebaDB:NF0039420"/>
<feature type="transmembrane region" description="Helical" evidence="1">
    <location>
        <begin position="237"/>
        <end position="257"/>
    </location>
</feature>
<keyword evidence="1" id="KW-1133">Transmembrane helix</keyword>
<organism evidence="2 3">
    <name type="scientific">Naegleria fowleri</name>
    <name type="common">Brain eating amoeba</name>
    <dbReference type="NCBI Taxonomy" id="5763"/>
    <lineage>
        <taxon>Eukaryota</taxon>
        <taxon>Discoba</taxon>
        <taxon>Heterolobosea</taxon>
        <taxon>Tetramitia</taxon>
        <taxon>Eutetramitia</taxon>
        <taxon>Vahlkampfiidae</taxon>
        <taxon>Naegleria</taxon>
    </lineage>
</organism>
<keyword evidence="1" id="KW-0472">Membrane</keyword>
<gene>
    <name evidence="2" type="ORF">FDP41_003246</name>
</gene>
<proteinExistence type="predicted"/>
<keyword evidence="1" id="KW-0812">Transmembrane</keyword>
<dbReference type="OrthoDB" id="3360032at2759"/>
<dbReference type="Proteomes" id="UP000444721">
    <property type="component" value="Unassembled WGS sequence"/>
</dbReference>